<dbReference type="SMART" id="SM00387">
    <property type="entry name" value="HATPase_c"/>
    <property type="match status" value="1"/>
</dbReference>
<dbReference type="FunFam" id="3.30.565.10:FF:000006">
    <property type="entry name" value="Sensor histidine kinase WalK"/>
    <property type="match status" value="1"/>
</dbReference>
<evidence type="ECO:0000313" key="13">
    <source>
        <dbReference type="Proteomes" id="UP000218831"/>
    </source>
</evidence>
<dbReference type="InterPro" id="IPR005467">
    <property type="entry name" value="His_kinase_dom"/>
</dbReference>
<dbReference type="PROSITE" id="PS50112">
    <property type="entry name" value="PAS"/>
    <property type="match status" value="2"/>
</dbReference>
<dbReference type="Gene3D" id="1.10.287.130">
    <property type="match status" value="1"/>
</dbReference>
<dbReference type="RefSeq" id="WP_095607726.1">
    <property type="nucleotide sequence ID" value="NZ_NSKE01000014.1"/>
</dbReference>
<dbReference type="SMART" id="SM00388">
    <property type="entry name" value="HisKA"/>
    <property type="match status" value="1"/>
</dbReference>
<protein>
    <recommendedName>
        <fullName evidence="2">histidine kinase</fullName>
        <ecNumber evidence="2">2.7.13.3</ecNumber>
    </recommendedName>
</protein>
<keyword evidence="4" id="KW-0808">Transferase</keyword>
<dbReference type="SUPFAM" id="SSF55874">
    <property type="entry name" value="ATPase domain of HSP90 chaperone/DNA topoisomerase II/histidine kinase"/>
    <property type="match status" value="1"/>
</dbReference>
<dbReference type="EMBL" id="NSKE01000014">
    <property type="protein sequence ID" value="PAU92746.1"/>
    <property type="molecule type" value="Genomic_DNA"/>
</dbReference>
<dbReference type="PROSITE" id="PS50110">
    <property type="entry name" value="RESPONSE_REGULATORY"/>
    <property type="match status" value="1"/>
</dbReference>
<evidence type="ECO:0000259" key="11">
    <source>
        <dbReference type="PROSITE" id="PS50113"/>
    </source>
</evidence>
<dbReference type="Proteomes" id="UP000218831">
    <property type="component" value="Unassembled WGS sequence"/>
</dbReference>
<dbReference type="InterPro" id="IPR052162">
    <property type="entry name" value="Sensor_kinase/Photoreceptor"/>
</dbReference>
<dbReference type="PANTHER" id="PTHR43304">
    <property type="entry name" value="PHYTOCHROME-LIKE PROTEIN CPH1"/>
    <property type="match status" value="1"/>
</dbReference>
<evidence type="ECO:0000256" key="3">
    <source>
        <dbReference type="ARBA" id="ARBA00022553"/>
    </source>
</evidence>
<dbReference type="InterPro" id="IPR000014">
    <property type="entry name" value="PAS"/>
</dbReference>
<evidence type="ECO:0000256" key="6">
    <source>
        <dbReference type="PROSITE-ProRule" id="PRU00169"/>
    </source>
</evidence>
<dbReference type="InterPro" id="IPR013656">
    <property type="entry name" value="PAS_4"/>
</dbReference>
<dbReference type="Pfam" id="PF00512">
    <property type="entry name" value="HisKA"/>
    <property type="match status" value="1"/>
</dbReference>
<dbReference type="InterPro" id="IPR013655">
    <property type="entry name" value="PAS_fold_3"/>
</dbReference>
<evidence type="ECO:0000259" key="10">
    <source>
        <dbReference type="PROSITE" id="PS50112"/>
    </source>
</evidence>
<dbReference type="NCBIfam" id="TIGR00229">
    <property type="entry name" value="sensory_box"/>
    <property type="match status" value="2"/>
</dbReference>
<dbReference type="InterPro" id="IPR035965">
    <property type="entry name" value="PAS-like_dom_sf"/>
</dbReference>
<keyword evidence="5" id="KW-0418">Kinase</keyword>
<dbReference type="AlphaFoldDB" id="A0A2A2G4P3"/>
<dbReference type="Gene3D" id="3.30.450.20">
    <property type="entry name" value="PAS domain"/>
    <property type="match status" value="2"/>
</dbReference>
<dbReference type="Pfam" id="PF08448">
    <property type="entry name" value="PAS_4"/>
    <property type="match status" value="1"/>
</dbReference>
<dbReference type="InterPro" id="IPR003661">
    <property type="entry name" value="HisK_dim/P_dom"/>
</dbReference>
<evidence type="ECO:0000256" key="5">
    <source>
        <dbReference type="ARBA" id="ARBA00022777"/>
    </source>
</evidence>
<feature type="domain" description="Response regulatory" evidence="9">
    <location>
        <begin position="6"/>
        <end position="122"/>
    </location>
</feature>
<dbReference type="PROSITE" id="PS50113">
    <property type="entry name" value="PAC"/>
    <property type="match status" value="1"/>
</dbReference>
<dbReference type="Pfam" id="PF08447">
    <property type="entry name" value="PAS_3"/>
    <property type="match status" value="1"/>
</dbReference>
<feature type="domain" description="PAC" evidence="11">
    <location>
        <begin position="213"/>
        <end position="264"/>
    </location>
</feature>
<dbReference type="SMART" id="SM00091">
    <property type="entry name" value="PAS"/>
    <property type="match status" value="2"/>
</dbReference>
<dbReference type="InterPro" id="IPR036890">
    <property type="entry name" value="HATPase_C_sf"/>
</dbReference>
<feature type="coiled-coil region" evidence="7">
    <location>
        <begin position="362"/>
        <end position="396"/>
    </location>
</feature>
<proteinExistence type="predicted"/>
<dbReference type="Pfam" id="PF00072">
    <property type="entry name" value="Response_reg"/>
    <property type="match status" value="1"/>
</dbReference>
<comment type="caution">
    <text evidence="6">Lacks conserved residue(s) required for the propagation of feature annotation.</text>
</comment>
<dbReference type="GO" id="GO:0000155">
    <property type="term" value="F:phosphorelay sensor kinase activity"/>
    <property type="evidence" value="ECO:0007669"/>
    <property type="project" value="InterPro"/>
</dbReference>
<dbReference type="InterPro" id="IPR001789">
    <property type="entry name" value="Sig_transdc_resp-reg_receiver"/>
</dbReference>
<evidence type="ECO:0000259" key="8">
    <source>
        <dbReference type="PROSITE" id="PS50109"/>
    </source>
</evidence>
<dbReference type="InterPro" id="IPR004358">
    <property type="entry name" value="Sig_transdc_His_kin-like_C"/>
</dbReference>
<evidence type="ECO:0000256" key="4">
    <source>
        <dbReference type="ARBA" id="ARBA00022679"/>
    </source>
</evidence>
<feature type="domain" description="PAS" evidence="10">
    <location>
        <begin position="137"/>
        <end position="211"/>
    </location>
</feature>
<evidence type="ECO:0000256" key="1">
    <source>
        <dbReference type="ARBA" id="ARBA00000085"/>
    </source>
</evidence>
<name>A0A2A2G4P3_9BACT</name>
<evidence type="ECO:0000259" key="9">
    <source>
        <dbReference type="PROSITE" id="PS50110"/>
    </source>
</evidence>
<gene>
    <name evidence="12" type="ORF">CK503_15390</name>
</gene>
<dbReference type="SUPFAM" id="SSF47384">
    <property type="entry name" value="Homodimeric domain of signal transducing histidine kinase"/>
    <property type="match status" value="1"/>
</dbReference>
<dbReference type="InterPro" id="IPR001610">
    <property type="entry name" value="PAC"/>
</dbReference>
<accession>A0A2A2G4P3</accession>
<dbReference type="SMART" id="SM00448">
    <property type="entry name" value="REC"/>
    <property type="match status" value="1"/>
</dbReference>
<dbReference type="PROSITE" id="PS50109">
    <property type="entry name" value="HIS_KIN"/>
    <property type="match status" value="1"/>
</dbReference>
<dbReference type="SUPFAM" id="SSF52172">
    <property type="entry name" value="CheY-like"/>
    <property type="match status" value="1"/>
</dbReference>
<organism evidence="12 13">
    <name type="scientific">Fodinibius salipaludis</name>
    <dbReference type="NCBI Taxonomy" id="2032627"/>
    <lineage>
        <taxon>Bacteria</taxon>
        <taxon>Pseudomonadati</taxon>
        <taxon>Balneolota</taxon>
        <taxon>Balneolia</taxon>
        <taxon>Balneolales</taxon>
        <taxon>Balneolaceae</taxon>
        <taxon>Fodinibius</taxon>
    </lineage>
</organism>
<dbReference type="Gene3D" id="3.40.50.2300">
    <property type="match status" value="1"/>
</dbReference>
<dbReference type="CDD" id="cd00130">
    <property type="entry name" value="PAS"/>
    <property type="match status" value="2"/>
</dbReference>
<dbReference type="CDD" id="cd00156">
    <property type="entry name" value="REC"/>
    <property type="match status" value="1"/>
</dbReference>
<dbReference type="SUPFAM" id="SSF55785">
    <property type="entry name" value="PYP-like sensor domain (PAS domain)"/>
    <property type="match status" value="2"/>
</dbReference>
<dbReference type="Gene3D" id="3.30.565.10">
    <property type="entry name" value="Histidine kinase-like ATPase, C-terminal domain"/>
    <property type="match status" value="1"/>
</dbReference>
<dbReference type="CDD" id="cd00082">
    <property type="entry name" value="HisKA"/>
    <property type="match status" value="1"/>
</dbReference>
<dbReference type="Pfam" id="PF02518">
    <property type="entry name" value="HATPase_c"/>
    <property type="match status" value="1"/>
</dbReference>
<evidence type="ECO:0000256" key="7">
    <source>
        <dbReference type="SAM" id="Coils"/>
    </source>
</evidence>
<feature type="domain" description="Histidine kinase" evidence="8">
    <location>
        <begin position="399"/>
        <end position="613"/>
    </location>
</feature>
<evidence type="ECO:0000313" key="12">
    <source>
        <dbReference type="EMBL" id="PAU92746.1"/>
    </source>
</evidence>
<comment type="caution">
    <text evidence="12">The sequence shown here is derived from an EMBL/GenBank/DDBJ whole genome shotgun (WGS) entry which is preliminary data.</text>
</comment>
<keyword evidence="3" id="KW-0597">Phosphoprotein</keyword>
<keyword evidence="13" id="KW-1185">Reference proteome</keyword>
<dbReference type="InterPro" id="IPR003594">
    <property type="entry name" value="HATPase_dom"/>
</dbReference>
<comment type="catalytic activity">
    <reaction evidence="1">
        <text>ATP + protein L-histidine = ADP + protein N-phospho-L-histidine.</text>
        <dbReference type="EC" id="2.7.13.3"/>
    </reaction>
</comment>
<sequence length="613" mass="71299">MSGRYQILLITDDESKADLIQLQLDKIDIPVQLDIISKEHQLIDRLENNPPDLIVSNYDLPTFPGAKALDIVRDIHPHTPFIFVFGPPGEEEAIDAIRRGGSDYITKQNLDRLGPAVLREIATYKQNQKQSTQLKETNNRYKSLIQSVNGIVWEADADTFKFQYISSKIKELLGYTPKEWLSKPNFWQEHIHPADRKEAIEYCHHKSQQGKDHSFEYRILDADDEVVWLRDYVTVVTKNGDPDQLHGLMVDITKEKEAEREKIEILQRIGDAFFAVDEDWTVTYWNKRAEQVLDTSSDDIIGKNLWNVYDDAVELDFYTQYHKAVDKQVTVNFEEFYPGVEKWFEVSAYPSETGLSVYFRDITERKENHEQLKRLNQELEERAKELAATNEELEQFAYVASHDLQEPLRMVSSFLDRLEQKYSNQLDDKAQQYINFAVDGAHRMRRIILDLLNYSRMDQNNFAREQVNVNDLLQEILKLEHTTIKENNANIVFDNLPVIEASKTPMQQVFQNLINNAIKYHKPGTKPIVKIESKEADNYWEFSVTDNGIGIRDEFQDTIFTIFQRLHTQNEYPGTGIGLSVSKKIIEKHGGKIWVKSEIGEGSTFYFTVRKSD</sequence>
<dbReference type="OrthoDB" id="1522284at2"/>
<evidence type="ECO:0000256" key="2">
    <source>
        <dbReference type="ARBA" id="ARBA00012438"/>
    </source>
</evidence>
<dbReference type="InterPro" id="IPR000700">
    <property type="entry name" value="PAS-assoc_C"/>
</dbReference>
<dbReference type="PRINTS" id="PR00344">
    <property type="entry name" value="BCTRLSENSOR"/>
</dbReference>
<dbReference type="PANTHER" id="PTHR43304:SF1">
    <property type="entry name" value="PAC DOMAIN-CONTAINING PROTEIN"/>
    <property type="match status" value="1"/>
</dbReference>
<dbReference type="InterPro" id="IPR011006">
    <property type="entry name" value="CheY-like_superfamily"/>
</dbReference>
<keyword evidence="7" id="KW-0175">Coiled coil</keyword>
<dbReference type="SMART" id="SM00086">
    <property type="entry name" value="PAC"/>
    <property type="match status" value="1"/>
</dbReference>
<dbReference type="InterPro" id="IPR036097">
    <property type="entry name" value="HisK_dim/P_sf"/>
</dbReference>
<feature type="domain" description="PAS" evidence="10">
    <location>
        <begin position="258"/>
        <end position="328"/>
    </location>
</feature>
<dbReference type="EC" id="2.7.13.3" evidence="2"/>
<reference evidence="12 13" key="1">
    <citation type="submission" date="2017-08" db="EMBL/GenBank/DDBJ databases">
        <title>Aliifodinibius alkalisoli sp. nov., isolated from saline alkaline soil.</title>
        <authorList>
            <person name="Liu D."/>
            <person name="Zhang G."/>
        </authorList>
    </citation>
    <scope>NUCLEOTIDE SEQUENCE [LARGE SCALE GENOMIC DNA]</scope>
    <source>
        <strain evidence="12 13">WN023</strain>
    </source>
</reference>